<feature type="transmembrane region" description="Helical" evidence="1">
    <location>
        <begin position="1273"/>
        <end position="1295"/>
    </location>
</feature>
<dbReference type="PANTHER" id="PTHR31600">
    <property type="entry name" value="TINY MACROCYSTS PROTEIN B-RELATED"/>
    <property type="match status" value="1"/>
</dbReference>
<dbReference type="InterPro" id="IPR057352">
    <property type="entry name" value="TPR_TmcB/C"/>
</dbReference>
<dbReference type="PANTHER" id="PTHR31600:SF2">
    <property type="entry name" value="GAMETE ENRICHED GENE 10 PROTEIN-RELATED"/>
    <property type="match status" value="1"/>
</dbReference>
<feature type="transmembrane region" description="Helical" evidence="1">
    <location>
        <begin position="257"/>
        <end position="274"/>
    </location>
</feature>
<keyword evidence="4" id="KW-1185">Reference proteome</keyword>
<gene>
    <name evidence="3" type="ORF">SteCoe_10939</name>
</gene>
<protein>
    <recommendedName>
        <fullName evidence="2">TmcB/TmcC TPR repeats domain-containing protein</fullName>
    </recommendedName>
</protein>
<accession>A0A1R2CE97</accession>
<reference evidence="3 4" key="1">
    <citation type="submission" date="2016-11" db="EMBL/GenBank/DDBJ databases">
        <title>The macronuclear genome of Stentor coeruleus: a giant cell with tiny introns.</title>
        <authorList>
            <person name="Slabodnick M."/>
            <person name="Ruby J.G."/>
            <person name="Reiff S.B."/>
            <person name="Swart E.C."/>
            <person name="Gosai S."/>
            <person name="Prabakaran S."/>
            <person name="Witkowska E."/>
            <person name="Larue G.E."/>
            <person name="Fisher S."/>
            <person name="Freeman R.M."/>
            <person name="Gunawardena J."/>
            <person name="Chu W."/>
            <person name="Stover N.A."/>
            <person name="Gregory B.D."/>
            <person name="Nowacki M."/>
            <person name="Derisi J."/>
            <person name="Roy S.W."/>
            <person name="Marshall W.F."/>
            <person name="Sood P."/>
        </authorList>
    </citation>
    <scope>NUCLEOTIDE SEQUENCE [LARGE SCALE GENOMIC DNA]</scope>
    <source>
        <strain evidence="3">WM001</strain>
    </source>
</reference>
<feature type="transmembrane region" description="Helical" evidence="1">
    <location>
        <begin position="134"/>
        <end position="153"/>
    </location>
</feature>
<keyword evidence="1" id="KW-0812">Transmembrane</keyword>
<feature type="transmembrane region" description="Helical" evidence="1">
    <location>
        <begin position="48"/>
        <end position="72"/>
    </location>
</feature>
<organism evidence="3 4">
    <name type="scientific">Stentor coeruleus</name>
    <dbReference type="NCBI Taxonomy" id="5963"/>
    <lineage>
        <taxon>Eukaryota</taxon>
        <taxon>Sar</taxon>
        <taxon>Alveolata</taxon>
        <taxon>Ciliophora</taxon>
        <taxon>Postciliodesmatophora</taxon>
        <taxon>Heterotrichea</taxon>
        <taxon>Heterotrichida</taxon>
        <taxon>Stentoridae</taxon>
        <taxon>Stentor</taxon>
    </lineage>
</organism>
<dbReference type="OrthoDB" id="312072at2759"/>
<feature type="transmembrane region" description="Helical" evidence="1">
    <location>
        <begin position="1082"/>
        <end position="1104"/>
    </location>
</feature>
<feature type="transmembrane region" description="Helical" evidence="1">
    <location>
        <begin position="204"/>
        <end position="225"/>
    </location>
</feature>
<dbReference type="Pfam" id="PF25474">
    <property type="entry name" value="TPR_TmcB"/>
    <property type="match status" value="1"/>
</dbReference>
<dbReference type="Proteomes" id="UP000187209">
    <property type="component" value="Unassembled WGS sequence"/>
</dbReference>
<dbReference type="InterPro" id="IPR052994">
    <property type="entry name" value="Tiny_macrocysts_regulators"/>
</dbReference>
<feature type="transmembrane region" description="Helical" evidence="1">
    <location>
        <begin position="232"/>
        <end position="251"/>
    </location>
</feature>
<feature type="domain" description="TmcB/TmcC TPR repeats" evidence="2">
    <location>
        <begin position="398"/>
        <end position="491"/>
    </location>
</feature>
<sequence>MILAQNIQMFWYFDMPIQNWDKYKVFWNIISLPSIDLIAAEYQVISHFFLGVMIFIYSILAGLALILILLYFEKKVPQIFTMAIRLFITIACEILFIPIVIVLLLGVKYSNSSLEYFSEYEKANKTDGIRLGNLGEFFCALAVVLLVIFGVFYEACSYEIRHVNDGILNDGRIQAKPEVVNKVVHFCNCVLYVSIGLMNYEVMLILMFLLYCIPSVYIVISLHCYSRLLNTVKAFICIDCALICLFFWIGYRIDDAQVTLILTLIFQIVLIPIVKEIVDYRARQIKPLSQVLYLKFEVFERSIRPLLINGTYKETLIEKMNRNFITHREKLNRISQAYYANDVLGNCSLGLNKIFAISHSGLNIVTNYQVFRCKKFLKTICETRSESFKLYRYFLDFSKIKDTDRNFCELYHKFFINMLDHHPELPKLKSLITEVIKDLYFLETSYSSLLMRFPNSNEVKQNYGSFMLNIICDKERGNRLISRVDTLGGRKKNTIKNTLKFISDRCFLVISGNPSTLGKLLFFNQNLANYLGYSYDTIKTLNISHFLPKHLASKHDMYLKRFLENSISHVAFKNSALCLVDSQGYLCECNANCEVIGYENSVNFICAIDPLGFRIRHFCLINEYGYIHGHSKYFATVIFSKLKYIEGHFIQEFFIDLDIKNIQYDEITSHIIKGQINNIQIIKKIYVMLKESKIKSSILIFLYITEDENEVCRWGSTNDFYDMENINPNDNKIETILTEGIDEYRESTLKKKVSIFDEKKLSFDGLSDNGLINDRSKQNNAIKSSYLSMNDVVTIAKSTQVLKIAKIVLLMSIVILIITNIVILIYISKEVEHSNSLTALTNLGDLGYYLSQIALIVRSLDLGTKINIPAFYNTIDLENMISNLISSQTKLLDDFKSWSYCKDSEVVKNNVIPYSVYENMVKTKYGSLHAITGMFIEKSELILIKLRANNTNYENELFFIIFNAFGSSFEHIYQAIIGLKNCEIARVDELSSVNNSLMFAGVGILAVAFTFITVYLLTIDVYLNNLWETLHKRVMSGFIEVKLHLTERLAHYHDLVEYSDSEPLQHSAKHQKKVRFRHSLRYLLRFSILFISAAIFYIVSAFVFNESIHKFLYYRPLLTSTLIQRKIKTNELCFFTLENEFQYTNASINKLYPYFSPMQDIHNSIYELVELIESTKITLRNPNIMKFMSADVKGFIYEKYNGTRAFMKLGTFRALSFLMQESLFIVMDNKIDEFYVVDDFFDEVKEYSEATKAISMEVNKDSKNFINLQVSNLIYFTSVFCVMWIGLYVGFYLPYLSNEVNITKYITKLLMIIPNTFEIRNR</sequence>
<feature type="transmembrane region" description="Helical" evidence="1">
    <location>
        <begin position="84"/>
        <end position="107"/>
    </location>
</feature>
<proteinExistence type="predicted"/>
<keyword evidence="1" id="KW-1133">Transmembrane helix</keyword>
<evidence type="ECO:0000313" key="4">
    <source>
        <dbReference type="Proteomes" id="UP000187209"/>
    </source>
</evidence>
<evidence type="ECO:0000313" key="3">
    <source>
        <dbReference type="EMBL" id="OMJ87344.1"/>
    </source>
</evidence>
<name>A0A1R2CE97_9CILI</name>
<comment type="caution">
    <text evidence="3">The sequence shown here is derived from an EMBL/GenBank/DDBJ whole genome shotgun (WGS) entry which is preliminary data.</text>
</comment>
<evidence type="ECO:0000256" key="1">
    <source>
        <dbReference type="SAM" id="Phobius"/>
    </source>
</evidence>
<dbReference type="EMBL" id="MPUH01000179">
    <property type="protein sequence ID" value="OMJ87344.1"/>
    <property type="molecule type" value="Genomic_DNA"/>
</dbReference>
<keyword evidence="1" id="KW-0472">Membrane</keyword>
<evidence type="ECO:0000259" key="2">
    <source>
        <dbReference type="Pfam" id="PF25474"/>
    </source>
</evidence>
<feature type="transmembrane region" description="Helical" evidence="1">
    <location>
        <begin position="997"/>
        <end position="1023"/>
    </location>
</feature>
<feature type="transmembrane region" description="Helical" evidence="1">
    <location>
        <begin position="807"/>
        <end position="827"/>
    </location>
</feature>